<accession>A0A5J4YPE8</accession>
<gene>
    <name evidence="3" type="ORF">FVE85_8071</name>
</gene>
<keyword evidence="2" id="KW-0472">Membrane</keyword>
<evidence type="ECO:0000256" key="1">
    <source>
        <dbReference type="SAM" id="MobiDB-lite"/>
    </source>
</evidence>
<evidence type="ECO:0000313" key="4">
    <source>
        <dbReference type="Proteomes" id="UP000324585"/>
    </source>
</evidence>
<protein>
    <submittedName>
        <fullName evidence="3">Uncharacterized protein</fullName>
    </submittedName>
</protein>
<proteinExistence type="predicted"/>
<dbReference type="AlphaFoldDB" id="A0A5J4YPE8"/>
<reference evidence="4" key="1">
    <citation type="journal article" date="2019" name="Nat. Commun.">
        <title>Expansion of phycobilisome linker gene families in mesophilic red algae.</title>
        <authorList>
            <person name="Lee J."/>
            <person name="Kim D."/>
            <person name="Bhattacharya D."/>
            <person name="Yoon H.S."/>
        </authorList>
    </citation>
    <scope>NUCLEOTIDE SEQUENCE [LARGE SCALE GENOMIC DNA]</scope>
    <source>
        <strain evidence="4">CCMP 1328</strain>
    </source>
</reference>
<sequence length="117" mass="12829">MTRRLLHCTAQSRLLPAMEAGAMTRDLPQRRRSTCRATIAAGLRKASRQTPHKGTEAEAAAPETEFASRQENAVLFCCFLSGWADTVAVIHFLTFAAMMTGKLIFVGIKMARKISSS</sequence>
<comment type="caution">
    <text evidence="3">The sequence shown here is derived from an EMBL/GenBank/DDBJ whole genome shotgun (WGS) entry which is preliminary data.</text>
</comment>
<organism evidence="3 4">
    <name type="scientific">Porphyridium purpureum</name>
    <name type="common">Red alga</name>
    <name type="synonym">Porphyridium cruentum</name>
    <dbReference type="NCBI Taxonomy" id="35688"/>
    <lineage>
        <taxon>Eukaryota</taxon>
        <taxon>Rhodophyta</taxon>
        <taxon>Bangiophyceae</taxon>
        <taxon>Porphyridiales</taxon>
        <taxon>Porphyridiaceae</taxon>
        <taxon>Porphyridium</taxon>
    </lineage>
</organism>
<feature type="transmembrane region" description="Helical" evidence="2">
    <location>
        <begin position="89"/>
        <end position="108"/>
    </location>
</feature>
<keyword evidence="4" id="KW-1185">Reference proteome</keyword>
<dbReference type="InterPro" id="IPR010699">
    <property type="entry name" value="DUF1275"/>
</dbReference>
<evidence type="ECO:0000256" key="2">
    <source>
        <dbReference type="SAM" id="Phobius"/>
    </source>
</evidence>
<keyword evidence="2" id="KW-0812">Transmembrane</keyword>
<dbReference type="EMBL" id="VRMN01000009">
    <property type="protein sequence ID" value="KAA8492564.1"/>
    <property type="molecule type" value="Genomic_DNA"/>
</dbReference>
<name>A0A5J4YPE8_PORPP</name>
<keyword evidence="2" id="KW-1133">Transmembrane helix</keyword>
<feature type="region of interest" description="Disordered" evidence="1">
    <location>
        <begin position="43"/>
        <end position="62"/>
    </location>
</feature>
<evidence type="ECO:0000313" key="3">
    <source>
        <dbReference type="EMBL" id="KAA8492564.1"/>
    </source>
</evidence>
<dbReference type="Proteomes" id="UP000324585">
    <property type="component" value="Unassembled WGS sequence"/>
</dbReference>
<dbReference type="Pfam" id="PF06912">
    <property type="entry name" value="DUF1275"/>
    <property type="match status" value="1"/>
</dbReference>